<dbReference type="PANTHER" id="PTHR10587:SF98">
    <property type="entry name" value="CHITIN DEACETYLASE"/>
    <property type="match status" value="1"/>
</dbReference>
<keyword evidence="8" id="KW-0336">GPI-anchor</keyword>
<dbReference type="InterPro" id="IPR050248">
    <property type="entry name" value="Polysacc_deacetylase_ArnD"/>
</dbReference>
<proteinExistence type="inferred from homology"/>
<reference evidence="25" key="1">
    <citation type="submission" date="2015-01" db="EMBL/GenBank/DDBJ databases">
        <title>The Genome Sequence of Cryptococcus gattii CA1280.</title>
        <authorList>
            <consortium name="The Broad Institute Genomics Platform"/>
            <person name="Cuomo C."/>
            <person name="Litvintseva A."/>
            <person name="Chen Y."/>
            <person name="Heitman J."/>
            <person name="Sun S."/>
            <person name="Springer D."/>
            <person name="Dromer F."/>
            <person name="Young S."/>
            <person name="Zeng Q."/>
            <person name="Gargeya S."/>
            <person name="Abouelleil A."/>
            <person name="Alvarado L."/>
            <person name="Chapman S.B."/>
            <person name="Gainer-Dewar J."/>
            <person name="Goldberg J."/>
            <person name="Griggs A."/>
            <person name="Gujja S."/>
            <person name="Hansen M."/>
            <person name="Howarth C."/>
            <person name="Imamovic A."/>
            <person name="Larimer J."/>
            <person name="Murphy C."/>
            <person name="Naylor J."/>
            <person name="Pearson M."/>
            <person name="Priest M."/>
            <person name="Roberts A."/>
            <person name="Saif S."/>
            <person name="Shea T."/>
            <person name="Sykes S."/>
            <person name="Wortman J."/>
            <person name="Nusbaum C."/>
            <person name="Birren B."/>
        </authorList>
    </citation>
    <scope>NUCLEOTIDE SEQUENCE [LARGE SCALE GENOMIC DNA]</scope>
    <source>
        <strain evidence="25">CA1280</strain>
    </source>
</reference>
<dbReference type="EC" id="3.5.1.41" evidence="20"/>
<dbReference type="HOGENOM" id="CLU_035539_0_0_1"/>
<dbReference type="GO" id="GO:0009272">
    <property type="term" value="P:fungal-type cell wall biogenesis"/>
    <property type="evidence" value="ECO:0007669"/>
    <property type="project" value="UniProtKB-ARBA"/>
</dbReference>
<evidence type="ECO:0000256" key="4">
    <source>
        <dbReference type="ARBA" id="ARBA00010973"/>
    </source>
</evidence>
<evidence type="ECO:0000256" key="23">
    <source>
        <dbReference type="SAM" id="SignalP"/>
    </source>
</evidence>
<protein>
    <recommendedName>
        <fullName evidence="20">chitin deacetylase</fullName>
        <ecNumber evidence="20">3.5.1.41</ecNumber>
    </recommendedName>
</protein>
<evidence type="ECO:0000256" key="18">
    <source>
        <dbReference type="ARBA" id="ARBA00023316"/>
    </source>
</evidence>
<evidence type="ECO:0000313" key="25">
    <source>
        <dbReference type="EMBL" id="KIR49809.1"/>
    </source>
</evidence>
<evidence type="ECO:0000256" key="22">
    <source>
        <dbReference type="SAM" id="MobiDB-lite"/>
    </source>
</evidence>
<keyword evidence="7" id="KW-0964">Secreted</keyword>
<gene>
    <name evidence="25" type="ORF">I312_00901</name>
</gene>
<dbReference type="PROSITE" id="PS51677">
    <property type="entry name" value="NODB"/>
    <property type="match status" value="1"/>
</dbReference>
<dbReference type="GO" id="GO:0005886">
    <property type="term" value="C:plasma membrane"/>
    <property type="evidence" value="ECO:0007669"/>
    <property type="project" value="UniProtKB-SubCell"/>
</dbReference>
<feature type="compositionally biased region" description="Low complexity" evidence="22">
    <location>
        <begin position="388"/>
        <end position="427"/>
    </location>
</feature>
<keyword evidence="17" id="KW-0449">Lipoprotein</keyword>
<dbReference type="InterPro" id="IPR002509">
    <property type="entry name" value="NODB_dom"/>
</dbReference>
<dbReference type="OrthoDB" id="407355at2759"/>
<evidence type="ECO:0000256" key="2">
    <source>
        <dbReference type="ARBA" id="ARBA00004191"/>
    </source>
</evidence>
<keyword evidence="10 23" id="KW-0732">Signal</keyword>
<evidence type="ECO:0000256" key="3">
    <source>
        <dbReference type="ARBA" id="ARBA00004609"/>
    </source>
</evidence>
<dbReference type="CDD" id="cd10952">
    <property type="entry name" value="CE4_MrCDA_like"/>
    <property type="match status" value="1"/>
</dbReference>
<evidence type="ECO:0000256" key="12">
    <source>
        <dbReference type="ARBA" id="ARBA00023024"/>
    </source>
</evidence>
<dbReference type="AlphaFoldDB" id="A0A0D0VTK4"/>
<dbReference type="GO" id="GO:0006032">
    <property type="term" value="P:chitin catabolic process"/>
    <property type="evidence" value="ECO:0007669"/>
    <property type="project" value="UniProtKB-KW"/>
</dbReference>
<keyword evidence="9" id="KW-0479">Metal-binding</keyword>
<keyword evidence="12" id="KW-0146">Chitin degradation</keyword>
<evidence type="ECO:0000256" key="1">
    <source>
        <dbReference type="ARBA" id="ARBA00001941"/>
    </source>
</evidence>
<feature type="chain" id="PRO_5002223661" description="chitin deacetylase" evidence="23">
    <location>
        <begin position="20"/>
        <end position="460"/>
    </location>
</feature>
<dbReference type="GO" id="GO:0004099">
    <property type="term" value="F:chitin deacetylase activity"/>
    <property type="evidence" value="ECO:0007669"/>
    <property type="project" value="UniProtKB-EC"/>
</dbReference>
<evidence type="ECO:0000256" key="10">
    <source>
        <dbReference type="ARBA" id="ARBA00022729"/>
    </source>
</evidence>
<evidence type="ECO:0000256" key="7">
    <source>
        <dbReference type="ARBA" id="ARBA00022525"/>
    </source>
</evidence>
<dbReference type="GO" id="GO:0046872">
    <property type="term" value="F:metal ion binding"/>
    <property type="evidence" value="ECO:0007669"/>
    <property type="project" value="UniProtKB-KW"/>
</dbReference>
<feature type="domain" description="NodB homology" evidence="24">
    <location>
        <begin position="157"/>
        <end position="347"/>
    </location>
</feature>
<feature type="signal peptide" evidence="23">
    <location>
        <begin position="1"/>
        <end position="19"/>
    </location>
</feature>
<comment type="cofactor">
    <cofactor evidence="1">
        <name>Co(2+)</name>
        <dbReference type="ChEBI" id="CHEBI:48828"/>
    </cofactor>
</comment>
<dbReference type="FunFam" id="3.20.20.370:FF:000004">
    <property type="entry name" value="Related to Chitin deacetylase"/>
    <property type="match status" value="1"/>
</dbReference>
<evidence type="ECO:0000256" key="17">
    <source>
        <dbReference type="ARBA" id="ARBA00023288"/>
    </source>
</evidence>
<dbReference type="GO" id="GO:0000272">
    <property type="term" value="P:polysaccharide catabolic process"/>
    <property type="evidence" value="ECO:0007669"/>
    <property type="project" value="UniProtKB-KW"/>
</dbReference>
<keyword evidence="6" id="KW-0134">Cell wall</keyword>
<evidence type="ECO:0000256" key="8">
    <source>
        <dbReference type="ARBA" id="ARBA00022622"/>
    </source>
</evidence>
<keyword evidence="15" id="KW-0119">Carbohydrate metabolism</keyword>
<organism evidence="25">
    <name type="scientific">Cryptococcus bacillisporus CA1280</name>
    <dbReference type="NCBI Taxonomy" id="1296109"/>
    <lineage>
        <taxon>Eukaryota</taxon>
        <taxon>Fungi</taxon>
        <taxon>Dikarya</taxon>
        <taxon>Basidiomycota</taxon>
        <taxon>Agaricomycotina</taxon>
        <taxon>Tremellomycetes</taxon>
        <taxon>Tremellales</taxon>
        <taxon>Cryptococcaceae</taxon>
        <taxon>Cryptococcus</taxon>
        <taxon>Cryptococcus gattii species complex</taxon>
    </lineage>
</organism>
<evidence type="ECO:0000256" key="9">
    <source>
        <dbReference type="ARBA" id="ARBA00022723"/>
    </source>
</evidence>
<dbReference type="GO" id="GO:0098552">
    <property type="term" value="C:side of membrane"/>
    <property type="evidence" value="ECO:0007669"/>
    <property type="project" value="UniProtKB-KW"/>
</dbReference>
<evidence type="ECO:0000256" key="16">
    <source>
        <dbReference type="ARBA" id="ARBA00023285"/>
    </source>
</evidence>
<accession>A0A0D0VTK4</accession>
<evidence type="ECO:0000256" key="5">
    <source>
        <dbReference type="ARBA" id="ARBA00022475"/>
    </source>
</evidence>
<comment type="subcellular location">
    <subcellularLocation>
        <location evidence="3">Cell membrane</location>
        <topology evidence="3">Lipid-anchor</topology>
        <topology evidence="3">GPI-anchor</topology>
    </subcellularLocation>
    <subcellularLocation>
        <location evidence="2">Secreted</location>
        <location evidence="2">Cell wall</location>
    </subcellularLocation>
</comment>
<evidence type="ECO:0000256" key="13">
    <source>
        <dbReference type="ARBA" id="ARBA00023136"/>
    </source>
</evidence>
<evidence type="ECO:0000256" key="19">
    <source>
        <dbReference type="ARBA" id="ARBA00023326"/>
    </source>
</evidence>
<comment type="catalytic activity">
    <reaction evidence="21">
        <text>[(1-&gt;4)-N-acetyl-beta-D-glucosaminyl](n) + n H2O = chitosan + n acetate</text>
        <dbReference type="Rhea" id="RHEA:10464"/>
        <dbReference type="Rhea" id="RHEA-COMP:9593"/>
        <dbReference type="Rhea" id="RHEA-COMP:9597"/>
        <dbReference type="ChEBI" id="CHEBI:15377"/>
        <dbReference type="ChEBI" id="CHEBI:17029"/>
        <dbReference type="ChEBI" id="CHEBI:30089"/>
        <dbReference type="ChEBI" id="CHEBI:57704"/>
        <dbReference type="EC" id="3.5.1.41"/>
    </reaction>
    <physiologicalReaction direction="left-to-right" evidence="21">
        <dbReference type="Rhea" id="RHEA:10465"/>
    </physiologicalReaction>
</comment>
<dbReference type="InterPro" id="IPR011330">
    <property type="entry name" value="Glyco_hydro/deAcase_b/a-brl"/>
</dbReference>
<comment type="similarity">
    <text evidence="4">Belongs to the polysaccharide deacetylase family.</text>
</comment>
<feature type="region of interest" description="Disordered" evidence="22">
    <location>
        <begin position="382"/>
        <end position="427"/>
    </location>
</feature>
<evidence type="ECO:0000256" key="6">
    <source>
        <dbReference type="ARBA" id="ARBA00022512"/>
    </source>
</evidence>
<evidence type="ECO:0000259" key="24">
    <source>
        <dbReference type="PROSITE" id="PS51677"/>
    </source>
</evidence>
<keyword evidence="13" id="KW-0472">Membrane</keyword>
<evidence type="ECO:0000256" key="21">
    <source>
        <dbReference type="ARBA" id="ARBA00048494"/>
    </source>
</evidence>
<keyword evidence="14" id="KW-0325">Glycoprotein</keyword>
<dbReference type="Pfam" id="PF01522">
    <property type="entry name" value="Polysacc_deac_1"/>
    <property type="match status" value="1"/>
</dbReference>
<name>A0A0D0VTK4_CRYGA</name>
<keyword evidence="18" id="KW-0961">Cell wall biogenesis/degradation</keyword>
<keyword evidence="5" id="KW-1003">Cell membrane</keyword>
<dbReference type="EMBL" id="KN847974">
    <property type="protein sequence ID" value="KIR49809.1"/>
    <property type="molecule type" value="Genomic_DNA"/>
</dbReference>
<evidence type="ECO:0000256" key="20">
    <source>
        <dbReference type="ARBA" id="ARBA00024056"/>
    </source>
</evidence>
<keyword evidence="16" id="KW-0170">Cobalt</keyword>
<evidence type="ECO:0000256" key="15">
    <source>
        <dbReference type="ARBA" id="ARBA00023277"/>
    </source>
</evidence>
<dbReference type="Gene3D" id="3.20.20.370">
    <property type="entry name" value="Glycoside hydrolase/deacetylase"/>
    <property type="match status" value="1"/>
</dbReference>
<dbReference type="PANTHER" id="PTHR10587">
    <property type="entry name" value="GLYCOSYL TRANSFERASE-RELATED"/>
    <property type="match status" value="1"/>
</dbReference>
<keyword evidence="11" id="KW-0378">Hydrolase</keyword>
<dbReference type="GO" id="GO:0071555">
    <property type="term" value="P:cell wall organization"/>
    <property type="evidence" value="ECO:0007669"/>
    <property type="project" value="UniProtKB-KW"/>
</dbReference>
<keyword evidence="19" id="KW-0624">Polysaccharide degradation</keyword>
<dbReference type="SUPFAM" id="SSF88713">
    <property type="entry name" value="Glycoside hydrolase/deacetylase"/>
    <property type="match status" value="1"/>
</dbReference>
<sequence>MIPSTAAAFLTLTVGTAFAHTGCGGHEIGRRNVGGPMLYSRAVTDEAGAAASTDVSTECTAYGYAPVTQIASSFPAIWQTASILPTDAEAQQLFASINSTVNSKLPNNVPHGTPTGNWTGVNYSSSDPDCWWTHNKCNTPSSDTGLKADITIVPEPMTWGLGFDDGPNCSHNALYDLLLENNQKATMFYIGSNVMDWPLQAMRAHDEGHEICVHTWSHQYMTALSNEVVFAELYYTQKAIKAVLGVTPLCWRPPYGDVDNRVRMIAAGLNLSTIVWSDDTNDWEAGSNGVTQQDVTNNYQSVIDKAGNGTYTTHGPVVLNHELSNYTMSVFVSMFPKIKSAFSYIVPICTAYNITQPYAESNVTCPNFETYISGVTNISASTTQKDGSSSSNTSYTASGSTSPSASSTSKSDGSSSSGSSSSSTASNGASSAKSGALGMYDGLSGMGLVLGGVVAGVMLL</sequence>
<evidence type="ECO:0000256" key="11">
    <source>
        <dbReference type="ARBA" id="ARBA00022801"/>
    </source>
</evidence>
<evidence type="ECO:0000256" key="14">
    <source>
        <dbReference type="ARBA" id="ARBA00023180"/>
    </source>
</evidence>